<dbReference type="AlphaFoldDB" id="X0VR97"/>
<name>X0VR97_9ZZZZ</name>
<organism evidence="1">
    <name type="scientific">marine sediment metagenome</name>
    <dbReference type="NCBI Taxonomy" id="412755"/>
    <lineage>
        <taxon>unclassified sequences</taxon>
        <taxon>metagenomes</taxon>
        <taxon>ecological metagenomes</taxon>
    </lineage>
</organism>
<evidence type="ECO:0000313" key="1">
    <source>
        <dbReference type="EMBL" id="GAG20760.1"/>
    </source>
</evidence>
<sequence>MEEIVEEIKQEAIFVDSKKENGKAVLEAKYKNENTPKFYLKGEVILGENEIYLITVSVLERDWPTFKEEADQIFNSIQYTP</sequence>
<gene>
    <name evidence="1" type="ORF">S01H1_54879</name>
</gene>
<reference evidence="1" key="1">
    <citation type="journal article" date="2014" name="Front. Microbiol.">
        <title>High frequency of phylogenetically diverse reductive dehalogenase-homologous genes in deep subseafloor sedimentary metagenomes.</title>
        <authorList>
            <person name="Kawai M."/>
            <person name="Futagami T."/>
            <person name="Toyoda A."/>
            <person name="Takaki Y."/>
            <person name="Nishi S."/>
            <person name="Hori S."/>
            <person name="Arai W."/>
            <person name="Tsubouchi T."/>
            <person name="Morono Y."/>
            <person name="Uchiyama I."/>
            <person name="Ito T."/>
            <person name="Fujiyama A."/>
            <person name="Inagaki F."/>
            <person name="Takami H."/>
        </authorList>
    </citation>
    <scope>NUCLEOTIDE SEQUENCE</scope>
    <source>
        <strain evidence="1">Expedition CK06-06</strain>
    </source>
</reference>
<protein>
    <recommendedName>
        <fullName evidence="2">PsbP C-terminal domain-containing protein</fullName>
    </recommendedName>
</protein>
<comment type="caution">
    <text evidence="1">The sequence shown here is derived from an EMBL/GenBank/DDBJ whole genome shotgun (WGS) entry which is preliminary data.</text>
</comment>
<dbReference type="EMBL" id="BARS01035635">
    <property type="protein sequence ID" value="GAG20760.1"/>
    <property type="molecule type" value="Genomic_DNA"/>
</dbReference>
<proteinExistence type="predicted"/>
<evidence type="ECO:0008006" key="2">
    <source>
        <dbReference type="Google" id="ProtNLM"/>
    </source>
</evidence>
<accession>X0VR97</accession>